<feature type="binding site" evidence="5">
    <location>
        <position position="60"/>
    </location>
    <ligand>
        <name>pyruvate</name>
        <dbReference type="ChEBI" id="CHEBI:15361"/>
    </ligand>
</feature>
<dbReference type="RefSeq" id="WP_018385484.1">
    <property type="nucleotide sequence ID" value="NZ_LLZU01000008.1"/>
</dbReference>
<dbReference type="eggNOG" id="COG0329">
    <property type="taxonomic scope" value="Bacteria"/>
</dbReference>
<comment type="similarity">
    <text evidence="1 3">Belongs to the DapA family.</text>
</comment>
<evidence type="ECO:0000313" key="7">
    <source>
        <dbReference type="Proteomes" id="UP000050867"/>
    </source>
</evidence>
<evidence type="ECO:0008006" key="8">
    <source>
        <dbReference type="Google" id="ProtNLM"/>
    </source>
</evidence>
<dbReference type="OrthoDB" id="9778880at2"/>
<dbReference type="InterPro" id="IPR013785">
    <property type="entry name" value="Aldolase_TIM"/>
</dbReference>
<evidence type="ECO:0000256" key="2">
    <source>
        <dbReference type="ARBA" id="ARBA00023239"/>
    </source>
</evidence>
<evidence type="ECO:0000313" key="6">
    <source>
        <dbReference type="EMBL" id="KRV49957.1"/>
    </source>
</evidence>
<dbReference type="Gene3D" id="3.20.20.70">
    <property type="entry name" value="Aldolase class I"/>
    <property type="match status" value="1"/>
</dbReference>
<dbReference type="EMBL" id="LLZU01000008">
    <property type="protein sequence ID" value="KRV49957.1"/>
    <property type="molecule type" value="Genomic_DNA"/>
</dbReference>
<feature type="binding site" evidence="5">
    <location>
        <position position="214"/>
    </location>
    <ligand>
        <name>pyruvate</name>
        <dbReference type="ChEBI" id="CHEBI:15361"/>
    </ligand>
</feature>
<organism evidence="6 7">
    <name type="scientific">Wenjunlia vitaminophila</name>
    <name type="common">Streptomyces vitaminophilus</name>
    <dbReference type="NCBI Taxonomy" id="76728"/>
    <lineage>
        <taxon>Bacteria</taxon>
        <taxon>Bacillati</taxon>
        <taxon>Actinomycetota</taxon>
        <taxon>Actinomycetes</taxon>
        <taxon>Kitasatosporales</taxon>
        <taxon>Streptomycetaceae</taxon>
        <taxon>Wenjunlia</taxon>
    </lineage>
</organism>
<dbReference type="STRING" id="76728.AQ490_18020"/>
<feature type="active site" description="Proton donor/acceptor" evidence="4">
    <location>
        <position position="147"/>
    </location>
</feature>
<dbReference type="PIRSF" id="PIRSF001365">
    <property type="entry name" value="DHDPS"/>
    <property type="match status" value="1"/>
</dbReference>
<keyword evidence="7" id="KW-1185">Reference proteome</keyword>
<evidence type="ECO:0000256" key="5">
    <source>
        <dbReference type="PIRSR" id="PIRSR001365-2"/>
    </source>
</evidence>
<dbReference type="SUPFAM" id="SSF51569">
    <property type="entry name" value="Aldolase"/>
    <property type="match status" value="1"/>
</dbReference>
<dbReference type="Pfam" id="PF00701">
    <property type="entry name" value="DHDPS"/>
    <property type="match status" value="1"/>
</dbReference>
<sequence length="275" mass="28920">MPRSEPAGREAATPRPDLEGVVVPLVTPLDERRRVCKGSVARLVSGLRPYVSAFMPTLSTGEGWHLTLSQWADMVRATVANADGAPVLAGVELGRAGPVLERARLAAELGADAVVVPPPFPRGAGCPGLLAHYRQVTAGSELPVVVYHENAVSGTPLDAGALAAVCALPGVIGVKESSGSGEFTAELLAHRPGVPVLQGWEQLITSVPGVAGFVGPLANLHPGVCRRALDSFAEADQRAVDALCGQYHLFDEDWYRHVKLELARRGTISTPLTVR</sequence>
<proteinExistence type="inferred from homology"/>
<feature type="active site" description="Schiff-base intermediate with substrate" evidence="4">
    <location>
        <position position="175"/>
    </location>
</feature>
<protein>
    <recommendedName>
        <fullName evidence="8">Dihydrodipicolinate synthase family protein</fullName>
    </recommendedName>
</protein>
<dbReference type="GO" id="GO:0008840">
    <property type="term" value="F:4-hydroxy-tetrahydrodipicolinate synthase activity"/>
    <property type="evidence" value="ECO:0007669"/>
    <property type="project" value="TreeGrafter"/>
</dbReference>
<dbReference type="SMART" id="SM01130">
    <property type="entry name" value="DHDPS"/>
    <property type="match status" value="1"/>
</dbReference>
<dbReference type="PANTHER" id="PTHR12128">
    <property type="entry name" value="DIHYDRODIPICOLINATE SYNTHASE"/>
    <property type="match status" value="1"/>
</dbReference>
<dbReference type="AlphaFoldDB" id="A0A0T6LV66"/>
<dbReference type="CDD" id="cd00408">
    <property type="entry name" value="DHDPS-like"/>
    <property type="match status" value="1"/>
</dbReference>
<dbReference type="Proteomes" id="UP000050867">
    <property type="component" value="Unassembled WGS sequence"/>
</dbReference>
<evidence type="ECO:0000256" key="3">
    <source>
        <dbReference type="PIRNR" id="PIRNR001365"/>
    </source>
</evidence>
<comment type="caution">
    <text evidence="6">The sequence shown here is derived from an EMBL/GenBank/DDBJ whole genome shotgun (WGS) entry which is preliminary data.</text>
</comment>
<reference evidence="6 7" key="1">
    <citation type="submission" date="2015-10" db="EMBL/GenBank/DDBJ databases">
        <title>Draft genome sequence of pyrrolomycin-producing Streptomyces vitaminophilus.</title>
        <authorList>
            <person name="Graham D.E."/>
            <person name="Mahan K.M."/>
            <person name="Klingeman D.M."/>
            <person name="Hettich R.L."/>
            <person name="Parry R.J."/>
        </authorList>
    </citation>
    <scope>NUCLEOTIDE SEQUENCE [LARGE SCALE GENOMIC DNA]</scope>
    <source>
        <strain evidence="6 7">ATCC 31673</strain>
    </source>
</reference>
<dbReference type="InterPro" id="IPR002220">
    <property type="entry name" value="DapA-like"/>
</dbReference>
<evidence type="ECO:0000256" key="1">
    <source>
        <dbReference type="ARBA" id="ARBA00007592"/>
    </source>
</evidence>
<name>A0A0T6LV66_WENVI</name>
<accession>A0A0T6LV66</accession>
<gene>
    <name evidence="6" type="ORF">AQ490_18020</name>
</gene>
<evidence type="ECO:0000256" key="4">
    <source>
        <dbReference type="PIRSR" id="PIRSR001365-1"/>
    </source>
</evidence>
<dbReference type="PANTHER" id="PTHR12128:SF66">
    <property type="entry name" value="4-HYDROXY-2-OXOGLUTARATE ALDOLASE, MITOCHONDRIAL"/>
    <property type="match status" value="1"/>
</dbReference>
<keyword evidence="2 3" id="KW-0456">Lyase</keyword>